<feature type="transmembrane region" description="Helical" evidence="13">
    <location>
        <begin position="240"/>
        <end position="260"/>
    </location>
</feature>
<dbReference type="PIRSF" id="PIRSF006603">
    <property type="entry name" value="DinF"/>
    <property type="match status" value="1"/>
</dbReference>
<accession>A0A923I6I6</accession>
<feature type="transmembrane region" description="Helical" evidence="13">
    <location>
        <begin position="322"/>
        <end position="347"/>
    </location>
</feature>
<dbReference type="InterPro" id="IPR002528">
    <property type="entry name" value="MATE_fam"/>
</dbReference>
<evidence type="ECO:0000256" key="6">
    <source>
        <dbReference type="ARBA" id="ARBA00022449"/>
    </source>
</evidence>
<keyword evidence="10" id="KW-0406">Ion transport</keyword>
<dbReference type="EMBL" id="JACONZ010000001">
    <property type="protein sequence ID" value="MBC5580729.1"/>
    <property type="molecule type" value="Genomic_DNA"/>
</dbReference>
<evidence type="ECO:0000256" key="4">
    <source>
        <dbReference type="ARBA" id="ARBA00020268"/>
    </source>
</evidence>
<evidence type="ECO:0000256" key="7">
    <source>
        <dbReference type="ARBA" id="ARBA00022475"/>
    </source>
</evidence>
<feature type="transmembrane region" description="Helical" evidence="13">
    <location>
        <begin position="63"/>
        <end position="86"/>
    </location>
</feature>
<dbReference type="GO" id="GO:0042910">
    <property type="term" value="F:xenobiotic transmembrane transporter activity"/>
    <property type="evidence" value="ECO:0007669"/>
    <property type="project" value="InterPro"/>
</dbReference>
<evidence type="ECO:0000256" key="2">
    <source>
        <dbReference type="ARBA" id="ARBA00004651"/>
    </source>
</evidence>
<feature type="transmembrane region" description="Helical" evidence="13">
    <location>
        <begin position="98"/>
        <end position="120"/>
    </location>
</feature>
<evidence type="ECO:0000313" key="15">
    <source>
        <dbReference type="Proteomes" id="UP000659630"/>
    </source>
</evidence>
<evidence type="ECO:0000256" key="13">
    <source>
        <dbReference type="SAM" id="Phobius"/>
    </source>
</evidence>
<dbReference type="GO" id="GO:0005886">
    <property type="term" value="C:plasma membrane"/>
    <property type="evidence" value="ECO:0007669"/>
    <property type="project" value="UniProtKB-SubCell"/>
</dbReference>
<evidence type="ECO:0000256" key="10">
    <source>
        <dbReference type="ARBA" id="ARBA00023065"/>
    </source>
</evidence>
<comment type="function">
    <text evidence="1">Multidrug efflux pump.</text>
</comment>
<evidence type="ECO:0000256" key="11">
    <source>
        <dbReference type="ARBA" id="ARBA00023136"/>
    </source>
</evidence>
<evidence type="ECO:0000256" key="8">
    <source>
        <dbReference type="ARBA" id="ARBA00022692"/>
    </source>
</evidence>
<dbReference type="RefSeq" id="WP_186887061.1">
    <property type="nucleotide sequence ID" value="NZ_JACONZ010000001.1"/>
</dbReference>
<dbReference type="NCBIfam" id="TIGR00797">
    <property type="entry name" value="matE"/>
    <property type="match status" value="1"/>
</dbReference>
<feature type="transmembrane region" description="Helical" evidence="13">
    <location>
        <begin position="173"/>
        <end position="192"/>
    </location>
</feature>
<dbReference type="PANTHER" id="PTHR43298:SF2">
    <property type="entry name" value="FMN_FAD EXPORTER YEEO-RELATED"/>
    <property type="match status" value="1"/>
</dbReference>
<sequence length="456" mass="49714">MPKAKTIGTDLTQGSILRLLLIFVLPIFFTNLIQQFYNIVDVIVIGQFAGSEGTVGVSTGGEVINLLTFVSMGFSSAAQVYISQLYGVRDHKKIRETIGTLLCLMGLLSLVFMVLSMLLCTPVLRLMNTPVEALSQSHDYMMITALGMPFIFGYNAVCGILRGMGESKRPLEFIAISATANIFLDLFFVAVLDMRSAGTAWATLLSQFAAFAASLAFMYRKREHFQFDFKLRSFTMKKTHLKVLIELGIPLAASSTFIHLSQLYCNAQVNTFGLVASAVNSVGNKVVRFANIITSSINTGAAAMIGQNLGARKFDRVKKITYIALALASVMALLNCTVCVFAPTAVFRAFSSDPAVIDAGVPFMHISVITFLLSAWQGPYNGVVTGSGHARLSFVIGMLDGVVLRIGISLFLANVMGMGVYGYYYGNALARLAPCVICTWYFYSGRWTRRKLLSEG</sequence>
<feature type="transmembrane region" description="Helical" evidence="13">
    <location>
        <begin position="198"/>
        <end position="219"/>
    </location>
</feature>
<dbReference type="Proteomes" id="UP000659630">
    <property type="component" value="Unassembled WGS sequence"/>
</dbReference>
<dbReference type="InterPro" id="IPR050222">
    <property type="entry name" value="MATE_MdtK"/>
</dbReference>
<evidence type="ECO:0000256" key="9">
    <source>
        <dbReference type="ARBA" id="ARBA00022989"/>
    </source>
</evidence>
<comment type="similarity">
    <text evidence="3">Belongs to the multi antimicrobial extrusion (MATE) (TC 2.A.66.1) family.</text>
</comment>
<proteinExistence type="inferred from homology"/>
<keyword evidence="9 13" id="KW-1133">Transmembrane helix</keyword>
<comment type="caution">
    <text evidence="14">The sequence shown here is derived from an EMBL/GenBank/DDBJ whole genome shotgun (WGS) entry which is preliminary data.</text>
</comment>
<evidence type="ECO:0000256" key="5">
    <source>
        <dbReference type="ARBA" id="ARBA00022448"/>
    </source>
</evidence>
<evidence type="ECO:0000256" key="3">
    <source>
        <dbReference type="ARBA" id="ARBA00010199"/>
    </source>
</evidence>
<dbReference type="AlphaFoldDB" id="A0A923I6I6"/>
<evidence type="ECO:0000256" key="12">
    <source>
        <dbReference type="ARBA" id="ARBA00031636"/>
    </source>
</evidence>
<feature type="transmembrane region" description="Helical" evidence="13">
    <location>
        <begin position="140"/>
        <end position="161"/>
    </location>
</feature>
<feature type="transmembrane region" description="Helical" evidence="13">
    <location>
        <begin position="359"/>
        <end position="380"/>
    </location>
</feature>
<dbReference type="CDD" id="cd13138">
    <property type="entry name" value="MATE_yoeA_like"/>
    <property type="match status" value="1"/>
</dbReference>
<gene>
    <name evidence="14" type="ORF">H8S23_04355</name>
</gene>
<dbReference type="PANTHER" id="PTHR43298">
    <property type="entry name" value="MULTIDRUG RESISTANCE PROTEIN NORM-RELATED"/>
    <property type="match status" value="1"/>
</dbReference>
<keyword evidence="6" id="KW-0050">Antiport</keyword>
<organism evidence="14 15">
    <name type="scientific">Anaerofilum hominis</name>
    <dbReference type="NCBI Taxonomy" id="2763016"/>
    <lineage>
        <taxon>Bacteria</taxon>
        <taxon>Bacillati</taxon>
        <taxon>Bacillota</taxon>
        <taxon>Clostridia</taxon>
        <taxon>Eubacteriales</taxon>
        <taxon>Oscillospiraceae</taxon>
        <taxon>Anaerofilum</taxon>
    </lineage>
</organism>
<evidence type="ECO:0000256" key="1">
    <source>
        <dbReference type="ARBA" id="ARBA00003408"/>
    </source>
</evidence>
<feature type="transmembrane region" description="Helical" evidence="13">
    <location>
        <begin position="424"/>
        <end position="443"/>
    </location>
</feature>
<feature type="transmembrane region" description="Helical" evidence="13">
    <location>
        <begin position="392"/>
        <end position="412"/>
    </location>
</feature>
<keyword evidence="11 13" id="KW-0472">Membrane</keyword>
<keyword evidence="7" id="KW-1003">Cell membrane</keyword>
<name>A0A923I6I6_9FIRM</name>
<reference evidence="14" key="1">
    <citation type="submission" date="2020-08" db="EMBL/GenBank/DDBJ databases">
        <title>Genome public.</title>
        <authorList>
            <person name="Liu C."/>
            <person name="Sun Q."/>
        </authorList>
    </citation>
    <scope>NUCLEOTIDE SEQUENCE</scope>
    <source>
        <strain evidence="14">BX8</strain>
    </source>
</reference>
<dbReference type="GO" id="GO:0015297">
    <property type="term" value="F:antiporter activity"/>
    <property type="evidence" value="ECO:0007669"/>
    <property type="project" value="UniProtKB-KW"/>
</dbReference>
<evidence type="ECO:0000313" key="14">
    <source>
        <dbReference type="EMBL" id="MBC5580729.1"/>
    </source>
</evidence>
<comment type="subcellular location">
    <subcellularLocation>
        <location evidence="2">Cell membrane</location>
        <topology evidence="2">Multi-pass membrane protein</topology>
    </subcellularLocation>
</comment>
<dbReference type="InterPro" id="IPR048279">
    <property type="entry name" value="MdtK-like"/>
</dbReference>
<feature type="transmembrane region" description="Helical" evidence="13">
    <location>
        <begin position="289"/>
        <end position="310"/>
    </location>
</feature>
<keyword evidence="15" id="KW-1185">Reference proteome</keyword>
<dbReference type="Pfam" id="PF01554">
    <property type="entry name" value="MatE"/>
    <property type="match status" value="2"/>
</dbReference>
<feature type="transmembrane region" description="Helical" evidence="13">
    <location>
        <begin position="16"/>
        <end position="37"/>
    </location>
</feature>
<protein>
    <recommendedName>
        <fullName evidence="4">Probable multidrug resistance protein NorM</fullName>
    </recommendedName>
    <alternativeName>
        <fullName evidence="12">Multidrug-efflux transporter</fullName>
    </alternativeName>
</protein>
<keyword evidence="5" id="KW-0813">Transport</keyword>
<dbReference type="GO" id="GO:0006811">
    <property type="term" value="P:monoatomic ion transport"/>
    <property type="evidence" value="ECO:0007669"/>
    <property type="project" value="UniProtKB-KW"/>
</dbReference>
<keyword evidence="8 13" id="KW-0812">Transmembrane</keyword>